<gene>
    <name evidence="1" type="ORF">L2E82_35918</name>
</gene>
<dbReference type="EMBL" id="CM042014">
    <property type="protein sequence ID" value="KAI3724150.1"/>
    <property type="molecule type" value="Genomic_DNA"/>
</dbReference>
<protein>
    <submittedName>
        <fullName evidence="1">Uncharacterized protein</fullName>
    </submittedName>
</protein>
<evidence type="ECO:0000313" key="2">
    <source>
        <dbReference type="Proteomes" id="UP001055811"/>
    </source>
</evidence>
<keyword evidence="2" id="KW-1185">Reference proteome</keyword>
<name>A0ACB9BQA0_CICIN</name>
<comment type="caution">
    <text evidence="1">The sequence shown here is derived from an EMBL/GenBank/DDBJ whole genome shotgun (WGS) entry which is preliminary data.</text>
</comment>
<proteinExistence type="predicted"/>
<dbReference type="Proteomes" id="UP001055811">
    <property type="component" value="Linkage Group LG06"/>
</dbReference>
<organism evidence="1 2">
    <name type="scientific">Cichorium intybus</name>
    <name type="common">Chicory</name>
    <dbReference type="NCBI Taxonomy" id="13427"/>
    <lineage>
        <taxon>Eukaryota</taxon>
        <taxon>Viridiplantae</taxon>
        <taxon>Streptophyta</taxon>
        <taxon>Embryophyta</taxon>
        <taxon>Tracheophyta</taxon>
        <taxon>Spermatophyta</taxon>
        <taxon>Magnoliopsida</taxon>
        <taxon>eudicotyledons</taxon>
        <taxon>Gunneridae</taxon>
        <taxon>Pentapetalae</taxon>
        <taxon>asterids</taxon>
        <taxon>campanulids</taxon>
        <taxon>Asterales</taxon>
        <taxon>Asteraceae</taxon>
        <taxon>Cichorioideae</taxon>
        <taxon>Cichorieae</taxon>
        <taxon>Cichoriinae</taxon>
        <taxon>Cichorium</taxon>
    </lineage>
</organism>
<sequence length="891" mass="97481">MKNLLKKLHIRPTQSSDSSSRRSASIESHPESQSDELSKPLSGITGWLNSVTNKRSLSPPSSSNLETIEGFDSVSSSQLEAAMDEVRVWDSGSGNSRDPEVEEEYQIQLALELSAREDPEAVQIEAVKQISLGSCPPENSPAEVLAFRYWNYSALSYDDKILDGFYDLYGILTGPTSSKIPSLVDLQKTPVSNNVTWEAIFVNKAADSKLLQLEQMALDISVKSTSESVKSFGQTLVQKLAVLVSNHMGGPVVDPDKMLIAWNDLSSSLKMTLGSMVFPLGSLKIGMACHRALLFKVLADSVGIPCRLVKGKQYTGSNNVAMNFIKLDDGREYIVDLMADPGTLIPSDTVTVDNNESFSSTPSSRSGPTSSSGESPMVVAANKSAPVAATTSNETKSPARTPHVHARSPSWTEGIITSPAVRKLKVKDVSQYMMDAAKENPKLAQKLHDVLLESGVVAPPDLFYEDESPSPSPSPSPSSETQGHFGHLNNSPHPRFLPPLPKVPGKPENPAYMRNVPAAAAAAAAAAASMVVAATRTIADPKMQLPVAAAATVTAAVVVATTSASVAKQYENENSNYFESPKRDGNSEIQENERISDRSTGNESTVSEVSLDDVADCEIAWEDITLGERIGLGSYGEVYRGDWHGTDVAVKKFLDQEITTESLEEFISEVRIMKRVRHPNVVLFMGAVTRAPHLSIVTEFLPRGSLYKLLHRPNNQLDIRRRLRMALDTARGMNYLHNCTPVIVHRDLKSPNLLVDKNWVVKVCDFGLSRMKNSTFLSSRSTAGTAEWMAPEVLRNEPSDEKCDVYSFGVVLWELCTMQQPWNGMNPMQVVGAVGFQHRRLDIPNDMDPTIADIITRCWHTDPRQRPTFADIMAALKPLQKSNTNSKSPRE</sequence>
<reference evidence="2" key="1">
    <citation type="journal article" date="2022" name="Mol. Ecol. Resour.">
        <title>The genomes of chicory, endive, great burdock and yacon provide insights into Asteraceae palaeo-polyploidization history and plant inulin production.</title>
        <authorList>
            <person name="Fan W."/>
            <person name="Wang S."/>
            <person name="Wang H."/>
            <person name="Wang A."/>
            <person name="Jiang F."/>
            <person name="Liu H."/>
            <person name="Zhao H."/>
            <person name="Xu D."/>
            <person name="Zhang Y."/>
        </authorList>
    </citation>
    <scope>NUCLEOTIDE SEQUENCE [LARGE SCALE GENOMIC DNA]</scope>
    <source>
        <strain evidence="2">cv. Punajuju</strain>
    </source>
</reference>
<accession>A0ACB9BQA0</accession>
<evidence type="ECO:0000313" key="1">
    <source>
        <dbReference type="EMBL" id="KAI3724150.1"/>
    </source>
</evidence>
<reference evidence="1 2" key="2">
    <citation type="journal article" date="2022" name="Mol. Ecol. Resour.">
        <title>The genomes of chicory, endive, great burdock and yacon provide insights into Asteraceae paleo-polyploidization history and plant inulin production.</title>
        <authorList>
            <person name="Fan W."/>
            <person name="Wang S."/>
            <person name="Wang H."/>
            <person name="Wang A."/>
            <person name="Jiang F."/>
            <person name="Liu H."/>
            <person name="Zhao H."/>
            <person name="Xu D."/>
            <person name="Zhang Y."/>
        </authorList>
    </citation>
    <scope>NUCLEOTIDE SEQUENCE [LARGE SCALE GENOMIC DNA]</scope>
    <source>
        <strain evidence="2">cv. Punajuju</strain>
        <tissue evidence="1">Leaves</tissue>
    </source>
</reference>